<dbReference type="PANTHER" id="PTHR47201:SF1">
    <property type="entry name" value="PROTEIN DWD HYPERSENSITIVE TO UV-B 1"/>
    <property type="match status" value="1"/>
</dbReference>
<dbReference type="InterPro" id="IPR046377">
    <property type="entry name" value="DHU1"/>
</dbReference>
<dbReference type="InterPro" id="IPR032675">
    <property type="entry name" value="LRR_dom_sf"/>
</dbReference>
<dbReference type="Gene3D" id="2.130.10.10">
    <property type="entry name" value="YVTN repeat-like/Quinoprotein amine dehydrogenase"/>
    <property type="match status" value="1"/>
</dbReference>
<feature type="repeat" description="WD" evidence="2">
    <location>
        <begin position="644"/>
        <end position="679"/>
    </location>
</feature>
<gene>
    <name evidence="5" type="ORF">CSSPJE1EN1_LOCUS16052</name>
</gene>
<dbReference type="SMART" id="SM00446">
    <property type="entry name" value="LRRcap"/>
    <property type="match status" value="1"/>
</dbReference>
<dbReference type="EMBL" id="OZ020098">
    <property type="protein sequence ID" value="CAK9270574.1"/>
    <property type="molecule type" value="Genomic_DNA"/>
</dbReference>
<name>A0ABP0WUQ3_9BRYO</name>
<feature type="region of interest" description="Disordered" evidence="3">
    <location>
        <begin position="224"/>
        <end position="244"/>
    </location>
</feature>
<evidence type="ECO:0000313" key="5">
    <source>
        <dbReference type="EMBL" id="CAK9270574.1"/>
    </source>
</evidence>
<evidence type="ECO:0000259" key="4">
    <source>
        <dbReference type="SMART" id="SM00446"/>
    </source>
</evidence>
<dbReference type="Pfam" id="PF20919">
    <property type="entry name" value="DHU1_N"/>
    <property type="match status" value="2"/>
</dbReference>
<dbReference type="InterPro" id="IPR048514">
    <property type="entry name" value="DHU1_N"/>
</dbReference>
<keyword evidence="2" id="KW-0853">WD repeat</keyword>
<proteinExistence type="predicted"/>
<evidence type="ECO:0000256" key="2">
    <source>
        <dbReference type="PROSITE-ProRule" id="PRU00221"/>
    </source>
</evidence>
<dbReference type="SMART" id="SM00320">
    <property type="entry name" value="WD40"/>
    <property type="match status" value="4"/>
</dbReference>
<dbReference type="PROSITE" id="PS50082">
    <property type="entry name" value="WD_REPEATS_2"/>
    <property type="match status" value="1"/>
</dbReference>
<evidence type="ECO:0000313" key="6">
    <source>
        <dbReference type="Proteomes" id="UP001497444"/>
    </source>
</evidence>
<dbReference type="Proteomes" id="UP001497444">
    <property type="component" value="Chromosome 3"/>
</dbReference>
<evidence type="ECO:0000256" key="1">
    <source>
        <dbReference type="ARBA" id="ARBA00022737"/>
    </source>
</evidence>
<dbReference type="PANTHER" id="PTHR47201">
    <property type="entry name" value="BNAC09G30780D PROTEIN"/>
    <property type="match status" value="1"/>
</dbReference>
<dbReference type="Pfam" id="PF00400">
    <property type="entry name" value="WD40"/>
    <property type="match status" value="1"/>
</dbReference>
<feature type="domain" description="U2A'/phosphoprotein 32 family A C-terminal" evidence="4">
    <location>
        <begin position="358"/>
        <end position="376"/>
    </location>
</feature>
<accession>A0ABP0WUQ3</accession>
<keyword evidence="6" id="KW-1185">Reference proteome</keyword>
<protein>
    <recommendedName>
        <fullName evidence="4">U2A'/phosphoprotein 32 family A C-terminal domain-containing protein</fullName>
    </recommendedName>
</protein>
<evidence type="ECO:0000256" key="3">
    <source>
        <dbReference type="SAM" id="MobiDB-lite"/>
    </source>
</evidence>
<feature type="region of interest" description="Disordered" evidence="3">
    <location>
        <begin position="308"/>
        <end position="332"/>
    </location>
</feature>
<keyword evidence="1" id="KW-0677">Repeat</keyword>
<dbReference type="InterPro" id="IPR001680">
    <property type="entry name" value="WD40_rpt"/>
</dbReference>
<dbReference type="SUPFAM" id="SSF50978">
    <property type="entry name" value="WD40 repeat-like"/>
    <property type="match status" value="1"/>
</dbReference>
<organism evidence="5 6">
    <name type="scientific">Sphagnum jensenii</name>
    <dbReference type="NCBI Taxonomy" id="128206"/>
    <lineage>
        <taxon>Eukaryota</taxon>
        <taxon>Viridiplantae</taxon>
        <taxon>Streptophyta</taxon>
        <taxon>Embryophyta</taxon>
        <taxon>Bryophyta</taxon>
        <taxon>Sphagnophytina</taxon>
        <taxon>Sphagnopsida</taxon>
        <taxon>Sphagnales</taxon>
        <taxon>Sphagnaceae</taxon>
        <taxon>Sphagnum</taxon>
    </lineage>
</organism>
<dbReference type="SUPFAM" id="SSF52047">
    <property type="entry name" value="RNI-like"/>
    <property type="match status" value="1"/>
</dbReference>
<sequence length="847" mass="93674">MDVKQLLGKYVEACKGYGLAPHSSVLTAFAKMSSKEPQVLELCLDHIADVDVAPVVDILQLVQQSELAAVDVINNNTASSLQWQLLIQLLHAAGPKLRIADLRDVALDREALRVLFQGGLHCQILNLSFSRIRKFIMVGQFPWLHTLNLDDSYSITSLPDGCFRAMPKLASLSMCGTGISNLWTTSAALFKLPSLSELRFQRCLCCQGTGPCTAMTARTLSDASGLREGNTDQSEGMPMETTRASTSQVPLDILAFDVNTMHRLLDPHEDRGRAVAEISNEDFAASSSFVMTETASLVHEVNERASFRLHSASGEGASDRGTGSSGDEGEEQCTLTAVHTALSLGLTGTRHVSPICYENHYREFMIATLPGLQVLDNVAVTYSERERARSVCKEHFELVANNRREPENVIQVLKRRETGGWGVGATSESSKLGFVDHEHSSAAFTRSLCSAKMASCSWPATTAICKLKRSTLDLSHRCRPRQFEYHPTEASYMVFGTLHGEVVVVNHESDKVVGYVQSIGAPHSILGLCWLNKDPNKLIAGSDNGSLQLYDVNHMRASMVTAVGRRGGLSNTTRYESAGYWGQQSGGSVSSRVNRSPTIHTYDDFEQLTSVHINSTDDYFLASGYAKHVGLYDLHTGTQLQIFPDLHQEHINVVKFAHHSPYLFATSSFDKDIKMWDIRQKVTTPIYTAHSTRGNVMVCFSHDDHYLLSSAVDNEVRQHLAVDGRLHLKFDIAPTRSIQNYTRSYYLNNRDYIITGSCEENIVRVCCAQTGRRLRDLSLEGRGLKNSLYVQSLRGDPFKDFHFCVLVAYNHPHSKSEIVKVNLLTSSGERKGHGLEHQHASLTGMGG</sequence>
<reference evidence="5" key="1">
    <citation type="submission" date="2024-02" db="EMBL/GenBank/DDBJ databases">
        <authorList>
            <consortium name="ELIXIR-Norway"/>
            <consortium name="Elixir Norway"/>
        </authorList>
    </citation>
    <scope>NUCLEOTIDE SEQUENCE</scope>
</reference>
<dbReference type="InterPro" id="IPR036322">
    <property type="entry name" value="WD40_repeat_dom_sf"/>
</dbReference>
<dbReference type="Gene3D" id="3.80.10.10">
    <property type="entry name" value="Ribonuclease Inhibitor"/>
    <property type="match status" value="2"/>
</dbReference>
<dbReference type="InterPro" id="IPR015943">
    <property type="entry name" value="WD40/YVTN_repeat-like_dom_sf"/>
</dbReference>
<dbReference type="InterPro" id="IPR003603">
    <property type="entry name" value="U2A'_phosphoprotein32A_C"/>
</dbReference>